<dbReference type="RefSeq" id="WP_270163067.1">
    <property type="nucleotide sequence ID" value="NZ_CP089391.1"/>
</dbReference>
<reference evidence="1" key="1">
    <citation type="submission" date="2021-12" db="EMBL/GenBank/DDBJ databases">
        <title>Bradyrhizobium xenonodulans sp. nov.</title>
        <authorList>
            <person name="Claassens R."/>
            <person name="Venter S.N."/>
            <person name="Beukes C.W."/>
            <person name="Stepkowski T."/>
            <person name="Steenkamp E.T."/>
        </authorList>
    </citation>
    <scope>NUCLEOTIDE SEQUENCE</scope>
    <source>
        <strain evidence="1">14AB</strain>
    </source>
</reference>
<proteinExistence type="predicted"/>
<sequence>MASFLGLGESNVRIAPIRAPRRPLGFAFYFCVIDRDDFDVCRRRPSLASASTGGKTSEIRFVFANDPHVWS</sequence>
<keyword evidence="2" id="KW-1185">Reference proteome</keyword>
<evidence type="ECO:0000313" key="1">
    <source>
        <dbReference type="EMBL" id="WBL77770.1"/>
    </source>
</evidence>
<organism evidence="1 2">
    <name type="scientific">Bradyrhizobium xenonodulans</name>
    <dbReference type="NCBI Taxonomy" id="2736875"/>
    <lineage>
        <taxon>Bacteria</taxon>
        <taxon>Pseudomonadati</taxon>
        <taxon>Pseudomonadota</taxon>
        <taxon>Alphaproteobacteria</taxon>
        <taxon>Hyphomicrobiales</taxon>
        <taxon>Nitrobacteraceae</taxon>
        <taxon>Bradyrhizobium</taxon>
    </lineage>
</organism>
<accession>A0ABY7MLI0</accession>
<evidence type="ECO:0000313" key="2">
    <source>
        <dbReference type="Proteomes" id="UP001179614"/>
    </source>
</evidence>
<name>A0ABY7MLI0_9BRAD</name>
<dbReference type="Proteomes" id="UP001179614">
    <property type="component" value="Chromosome"/>
</dbReference>
<protein>
    <submittedName>
        <fullName evidence="1">Uncharacterized protein</fullName>
    </submittedName>
</protein>
<dbReference type="EMBL" id="CP089391">
    <property type="protein sequence ID" value="WBL77770.1"/>
    <property type="molecule type" value="Genomic_DNA"/>
</dbReference>
<gene>
    <name evidence="1" type="ORF">I3J27_32920</name>
</gene>